<reference evidence="7" key="1">
    <citation type="journal article" date="2022" name="Microorganisms">
        <title>Antibiotic Susceptibility, Resistance Gene Determinants and Corresponding Genomic Regions in Lactobacillus amylovorus Isolates Derived from Wild Boars and Domestic Pigs.</title>
        <authorList>
            <person name="Moravkova M."/>
            <person name="Kostovova I."/>
            <person name="Kavanova K."/>
            <person name="Pechar R."/>
            <person name="Stanek S."/>
            <person name="Brychta A."/>
            <person name="Zeman M."/>
            <person name="Kubasova T."/>
        </authorList>
    </citation>
    <scope>NUCLEOTIDE SEQUENCE</scope>
    <source>
        <strain evidence="7">M597B</strain>
    </source>
</reference>
<evidence type="ECO:0000256" key="5">
    <source>
        <dbReference type="ARBA" id="ARBA00022825"/>
    </source>
</evidence>
<name>A0AAW6BAC5_LACAM</name>
<accession>A0AAW6BAC5</accession>
<dbReference type="PRINTS" id="PR00127">
    <property type="entry name" value="CLPPROTEASEP"/>
</dbReference>
<dbReference type="NCBIfam" id="NF045542">
    <property type="entry name" value="Clp_rel_HeadMat"/>
    <property type="match status" value="1"/>
</dbReference>
<dbReference type="InterPro" id="IPR001907">
    <property type="entry name" value="ClpP"/>
</dbReference>
<dbReference type="InterPro" id="IPR029045">
    <property type="entry name" value="ClpP/crotonase-like_dom_sf"/>
</dbReference>
<evidence type="ECO:0000313" key="7">
    <source>
        <dbReference type="EMBL" id="MDB6247131.1"/>
    </source>
</evidence>
<dbReference type="EMBL" id="JAOTHD010000021">
    <property type="protein sequence ID" value="MDB6247131.1"/>
    <property type="molecule type" value="Genomic_DNA"/>
</dbReference>
<dbReference type="Proteomes" id="UP001141961">
    <property type="component" value="Unassembled WGS sequence"/>
</dbReference>
<evidence type="ECO:0000256" key="2">
    <source>
        <dbReference type="ARBA" id="ARBA00022490"/>
    </source>
</evidence>
<keyword evidence="3 7" id="KW-0645">Protease</keyword>
<dbReference type="GO" id="GO:0006515">
    <property type="term" value="P:protein quality control for misfolded or incompletely synthesized proteins"/>
    <property type="evidence" value="ECO:0007669"/>
    <property type="project" value="TreeGrafter"/>
</dbReference>
<evidence type="ECO:0000256" key="4">
    <source>
        <dbReference type="ARBA" id="ARBA00022801"/>
    </source>
</evidence>
<dbReference type="GO" id="GO:0004252">
    <property type="term" value="F:serine-type endopeptidase activity"/>
    <property type="evidence" value="ECO:0007669"/>
    <property type="project" value="InterPro"/>
</dbReference>
<dbReference type="InterPro" id="IPR023562">
    <property type="entry name" value="ClpP/TepA"/>
</dbReference>
<dbReference type="RefSeq" id="WP_271326644.1">
    <property type="nucleotide sequence ID" value="NZ_JAOTHC010000001.1"/>
</dbReference>
<evidence type="ECO:0000313" key="8">
    <source>
        <dbReference type="Proteomes" id="UP001141961"/>
    </source>
</evidence>
<protein>
    <recommendedName>
        <fullName evidence="6">ATP-dependent Clp protease proteolytic subunit</fullName>
    </recommendedName>
</protein>
<dbReference type="GO" id="GO:0004176">
    <property type="term" value="F:ATP-dependent peptidase activity"/>
    <property type="evidence" value="ECO:0007669"/>
    <property type="project" value="InterPro"/>
</dbReference>
<sequence length="249" mass="27164">MQIDIKGDVVDSETGQMFKWFGMQNTNPQAIQEQLEQAGGKDVQLNISSPGGDVTAAAEIYTMLSQYPGKVTGVVQGIAASAASVIAEACDHLSISPAATMMIHRSATRNEGNTNDFSQTATTLSKIDQTICSVYQAKTGKSRDEILDLMDKETWLTPKDAVDQGFADEILSVNNKAPQMVDSIGSIPLKNKVDQFMKFVVDQTNKNEEKSTINNSHDNQNHESYFDSALFKSKLKAIKGEKDGNKGNY</sequence>
<proteinExistence type="inferred from homology"/>
<keyword evidence="5" id="KW-0720">Serine protease</keyword>
<evidence type="ECO:0000256" key="6">
    <source>
        <dbReference type="RuleBase" id="RU003567"/>
    </source>
</evidence>
<comment type="caution">
    <text evidence="7">The sequence shown here is derived from an EMBL/GenBank/DDBJ whole genome shotgun (WGS) entry which is preliminary data.</text>
</comment>
<dbReference type="SUPFAM" id="SSF52096">
    <property type="entry name" value="ClpP/crotonase"/>
    <property type="match status" value="1"/>
</dbReference>
<evidence type="ECO:0000256" key="3">
    <source>
        <dbReference type="ARBA" id="ARBA00022670"/>
    </source>
</evidence>
<reference evidence="7" key="2">
    <citation type="submission" date="2022-10" db="EMBL/GenBank/DDBJ databases">
        <authorList>
            <person name="Kostovova I."/>
            <person name="Moravkova M."/>
            <person name="Pechar R."/>
        </authorList>
    </citation>
    <scope>NUCLEOTIDE SEQUENCE</scope>
    <source>
        <strain evidence="7">M597B</strain>
    </source>
</reference>
<dbReference type="CDD" id="cd07016">
    <property type="entry name" value="S14_ClpP_1"/>
    <property type="match status" value="1"/>
</dbReference>
<dbReference type="GO" id="GO:0051117">
    <property type="term" value="F:ATPase binding"/>
    <property type="evidence" value="ECO:0007669"/>
    <property type="project" value="TreeGrafter"/>
</dbReference>
<dbReference type="Pfam" id="PF00574">
    <property type="entry name" value="CLP_protease"/>
    <property type="match status" value="1"/>
</dbReference>
<keyword evidence="2" id="KW-0963">Cytoplasm</keyword>
<dbReference type="GO" id="GO:0009368">
    <property type="term" value="C:endopeptidase Clp complex"/>
    <property type="evidence" value="ECO:0007669"/>
    <property type="project" value="TreeGrafter"/>
</dbReference>
<comment type="similarity">
    <text evidence="1 6">Belongs to the peptidase S14 family.</text>
</comment>
<keyword evidence="4" id="KW-0378">Hydrolase</keyword>
<organism evidence="7 8">
    <name type="scientific">Lactobacillus amylovorus</name>
    <dbReference type="NCBI Taxonomy" id="1604"/>
    <lineage>
        <taxon>Bacteria</taxon>
        <taxon>Bacillati</taxon>
        <taxon>Bacillota</taxon>
        <taxon>Bacilli</taxon>
        <taxon>Lactobacillales</taxon>
        <taxon>Lactobacillaceae</taxon>
        <taxon>Lactobacillus</taxon>
    </lineage>
</organism>
<dbReference type="AlphaFoldDB" id="A0AAW6BAC5"/>
<dbReference type="PANTHER" id="PTHR10381:SF70">
    <property type="entry name" value="ATP-DEPENDENT CLP PROTEASE PROTEOLYTIC SUBUNIT"/>
    <property type="match status" value="1"/>
</dbReference>
<dbReference type="Gene3D" id="3.90.226.10">
    <property type="entry name" value="2-enoyl-CoA Hydratase, Chain A, domain 1"/>
    <property type="match status" value="1"/>
</dbReference>
<gene>
    <name evidence="7" type="ORF">ODV14_07335</name>
</gene>
<evidence type="ECO:0000256" key="1">
    <source>
        <dbReference type="ARBA" id="ARBA00007039"/>
    </source>
</evidence>
<dbReference type="PANTHER" id="PTHR10381">
    <property type="entry name" value="ATP-DEPENDENT CLP PROTEASE PROTEOLYTIC SUBUNIT"/>
    <property type="match status" value="1"/>
</dbReference>